<organism evidence="1 2">
    <name type="scientific">Pseudomonas eucalypticola</name>
    <dbReference type="NCBI Taxonomy" id="2599595"/>
    <lineage>
        <taxon>Bacteria</taxon>
        <taxon>Pseudomonadati</taxon>
        <taxon>Pseudomonadota</taxon>
        <taxon>Gammaproteobacteria</taxon>
        <taxon>Pseudomonadales</taxon>
        <taxon>Pseudomonadaceae</taxon>
        <taxon>Pseudomonas</taxon>
    </lineage>
</organism>
<dbReference type="Proteomes" id="UP000509568">
    <property type="component" value="Chromosome"/>
</dbReference>
<dbReference type="Pfam" id="PF11855">
    <property type="entry name" value="DUF3375"/>
    <property type="match status" value="1"/>
</dbReference>
<evidence type="ECO:0000313" key="2">
    <source>
        <dbReference type="Proteomes" id="UP000509568"/>
    </source>
</evidence>
<evidence type="ECO:0000313" key="1">
    <source>
        <dbReference type="EMBL" id="QKZ03836.1"/>
    </source>
</evidence>
<name>A0A7D5D692_9PSED</name>
<reference evidence="1 2" key="1">
    <citation type="submission" date="2020-06" db="EMBL/GenBank/DDBJ databases">
        <title>Pseudomonas eucalypticola sp. nov., an endophyte of Eucalyptus dunnii leaves with biocontrol ability of eucalyptus leaf blight.</title>
        <authorList>
            <person name="Liu Y."/>
            <person name="Song Z."/>
            <person name="Zeng H."/>
            <person name="Lu M."/>
            <person name="Wang X."/>
            <person name="Lian X."/>
            <person name="Zhang Q."/>
        </authorList>
    </citation>
    <scope>NUCLEOTIDE SEQUENCE [LARGE SCALE GENOMIC DNA]</scope>
    <source>
        <strain evidence="1 2">NP-1</strain>
    </source>
</reference>
<dbReference type="AlphaFoldDB" id="A0A7D5D692"/>
<proteinExistence type="predicted"/>
<dbReference type="RefSeq" id="WP_176570225.1">
    <property type="nucleotide sequence ID" value="NZ_CP056030.1"/>
</dbReference>
<dbReference type="InterPro" id="IPR021804">
    <property type="entry name" value="DUF3375"/>
</dbReference>
<accession>A0A7D5D692</accession>
<protein>
    <submittedName>
        <fullName evidence="1">DUF3375 domain-containing protein</fullName>
    </submittedName>
</protein>
<dbReference type="EMBL" id="CP056030">
    <property type="protein sequence ID" value="QKZ03836.1"/>
    <property type="molecule type" value="Genomic_DNA"/>
</dbReference>
<keyword evidence="2" id="KW-1185">Reference proteome</keyword>
<dbReference type="KEGG" id="pez:HWQ56_08590"/>
<sequence>MSVHEQQARYRRLFSEHAAWRLLHADNAPIVLAFINDLFHEEREVPFGKARVALETELPMWQEQYGLQDNAGVHLRNWIHAGWLREHDDQLTRTDAFELAMRFAQSLEHRDSSATASHLRIVQDAVRDLATALSPDPKERITLLEARRHDLDLQIEQLRRGELTQLNDVEQRERIRGLYHLAAVLTGDFRRLEDEIRQLDQTLRVRMIESESGRGEVVEALLKHEDQLLQTDAGRAFDGFYRLLCDQNRIIEFREQIRSILARPAVHHLDRDEARYLGHLVRELSKESERIFLVRRRTEESLRAFIESGTQQERRVVERTLRQLERLAVRLKELDVNFRQPVHLHIPTGSFKVRSPSSLHLRLPEERLDTRNVAATANATAASQSMLEHLDSVKVLELAEALRALLALHGPLSVAQVAAHRPLTSGLEELVAYVRIAKATKAVELDTCESVGVTDRTGHQINVRVPYLLMAADNFPDKPEDLGL</sequence>
<gene>
    <name evidence="1" type="ORF">HWQ56_08590</name>
</gene>